<evidence type="ECO:0000313" key="3">
    <source>
        <dbReference type="EMBL" id="WSD16607.1"/>
    </source>
</evidence>
<keyword evidence="4" id="KW-1185">Reference proteome</keyword>
<dbReference type="Proteomes" id="UP001340816">
    <property type="component" value="Chromosome"/>
</dbReference>
<reference evidence="3 4" key="1">
    <citation type="submission" date="2022-10" db="EMBL/GenBank/DDBJ databases">
        <title>The complete genomes of actinobacterial strains from the NBC collection.</title>
        <authorList>
            <person name="Joergensen T.S."/>
            <person name="Alvarez Arevalo M."/>
            <person name="Sterndorff E.B."/>
            <person name="Faurdal D."/>
            <person name="Vuksanovic O."/>
            <person name="Mourched A.-S."/>
            <person name="Charusanti P."/>
            <person name="Shaw S."/>
            <person name="Blin K."/>
            <person name="Weber T."/>
        </authorList>
    </citation>
    <scope>NUCLEOTIDE SEQUENCE [LARGE SCALE GENOMIC DNA]</scope>
    <source>
        <strain evidence="3 4">NBC 01752</strain>
    </source>
</reference>
<accession>A0ABZ1HGB6</accession>
<evidence type="ECO:0000313" key="4">
    <source>
        <dbReference type="Proteomes" id="UP001340816"/>
    </source>
</evidence>
<evidence type="ECO:0000256" key="1">
    <source>
        <dbReference type="SAM" id="MobiDB-lite"/>
    </source>
</evidence>
<dbReference type="EMBL" id="CP109135">
    <property type="protein sequence ID" value="WSD16607.1"/>
    <property type="molecule type" value="Genomic_DNA"/>
</dbReference>
<protein>
    <submittedName>
        <fullName evidence="3">Uncharacterized protein</fullName>
    </submittedName>
</protein>
<organism evidence="3 4">
    <name type="scientific">Streptomyces phaeochromogenes</name>
    <dbReference type="NCBI Taxonomy" id="1923"/>
    <lineage>
        <taxon>Bacteria</taxon>
        <taxon>Bacillati</taxon>
        <taxon>Actinomycetota</taxon>
        <taxon>Actinomycetes</taxon>
        <taxon>Kitasatosporales</taxon>
        <taxon>Streptomycetaceae</taxon>
        <taxon>Streptomyces</taxon>
        <taxon>Streptomyces phaeochromogenes group</taxon>
    </lineage>
</organism>
<evidence type="ECO:0000256" key="2">
    <source>
        <dbReference type="SAM" id="Phobius"/>
    </source>
</evidence>
<keyword evidence="2" id="KW-0812">Transmembrane</keyword>
<dbReference type="RefSeq" id="WP_326760160.1">
    <property type="nucleotide sequence ID" value="NZ_CP109135.1"/>
</dbReference>
<name>A0ABZ1HGB6_STRPH</name>
<feature type="region of interest" description="Disordered" evidence="1">
    <location>
        <begin position="93"/>
        <end position="127"/>
    </location>
</feature>
<keyword evidence="2" id="KW-0472">Membrane</keyword>
<keyword evidence="2" id="KW-1133">Transmembrane helix</keyword>
<feature type="compositionally biased region" description="Basic and acidic residues" evidence="1">
    <location>
        <begin position="20"/>
        <end position="29"/>
    </location>
</feature>
<sequence>MIEQEPGPGLHPDPLEQRLHDALRARADSVDLPDLRPAAPPTRHARFRLPAVRPAVQPFVRPVRRSVLALLMLAAVVAGLLFVAARWERETPVRPANVPSVSPAPNATEAVPFPPGKDDGVDAVPDP</sequence>
<proteinExistence type="predicted"/>
<feature type="transmembrane region" description="Helical" evidence="2">
    <location>
        <begin position="67"/>
        <end position="85"/>
    </location>
</feature>
<gene>
    <name evidence="3" type="ORF">OHB35_27050</name>
</gene>
<feature type="region of interest" description="Disordered" evidence="1">
    <location>
        <begin position="20"/>
        <end position="41"/>
    </location>
</feature>